<dbReference type="Proteomes" id="UP000009080">
    <property type="component" value="Chromosome"/>
</dbReference>
<proteinExistence type="predicted"/>
<dbReference type="RefSeq" id="WP_015817563.1">
    <property type="nucleotide sequence ID" value="NC_012997.1"/>
</dbReference>
<evidence type="ECO:0000313" key="3">
    <source>
        <dbReference type="Proteomes" id="UP000009080"/>
    </source>
</evidence>
<feature type="coiled-coil region" evidence="1">
    <location>
        <begin position="168"/>
        <end position="197"/>
    </location>
</feature>
<dbReference type="AlphaFoldDB" id="C5BS41"/>
<protein>
    <submittedName>
        <fullName evidence="2">Lipoprotein</fullName>
    </submittedName>
</protein>
<keyword evidence="3" id="KW-1185">Reference proteome</keyword>
<dbReference type="EMBL" id="CP001614">
    <property type="protein sequence ID" value="ACR11451.1"/>
    <property type="molecule type" value="Genomic_DNA"/>
</dbReference>
<keyword evidence="2" id="KW-0449">Lipoprotein</keyword>
<reference evidence="2 3" key="1">
    <citation type="journal article" date="2009" name="PLoS ONE">
        <title>The complete genome of Teredinibacter turnerae T7901: an intracellular endosymbiont of marine wood-boring bivalves (shipworms).</title>
        <authorList>
            <person name="Yang J.C."/>
            <person name="Madupu R."/>
            <person name="Durkin A.S."/>
            <person name="Ekborg N.A."/>
            <person name="Pedamallu C.S."/>
            <person name="Hostetler J.B."/>
            <person name="Radune D."/>
            <person name="Toms B.S."/>
            <person name="Henrissat B."/>
            <person name="Coutinho P.M."/>
            <person name="Schwarz S."/>
            <person name="Field L."/>
            <person name="Trindade-Silva A.E."/>
            <person name="Soares C.A.G."/>
            <person name="Elshahawi S."/>
            <person name="Hanora A."/>
            <person name="Schmidt E.W."/>
            <person name="Haygood M.G."/>
            <person name="Posfai J."/>
            <person name="Benner J."/>
            <person name="Madinger C."/>
            <person name="Nove J."/>
            <person name="Anton B."/>
            <person name="Chaudhary K."/>
            <person name="Foster J."/>
            <person name="Holman A."/>
            <person name="Kumar S."/>
            <person name="Lessard P.A."/>
            <person name="Luyten Y.A."/>
            <person name="Slatko B."/>
            <person name="Wood N."/>
            <person name="Wu B."/>
            <person name="Teplitski M."/>
            <person name="Mougous J.D."/>
            <person name="Ward N."/>
            <person name="Eisen J.A."/>
            <person name="Badger J.H."/>
            <person name="Distel D.L."/>
        </authorList>
    </citation>
    <scope>NUCLEOTIDE SEQUENCE [LARGE SCALE GENOMIC DNA]</scope>
    <source>
        <strain evidence="3">ATCC 39867 / T7901</strain>
    </source>
</reference>
<keyword evidence="1" id="KW-0175">Coiled coil</keyword>
<dbReference type="KEGG" id="ttu:TERTU_3653"/>
<dbReference type="PROSITE" id="PS51257">
    <property type="entry name" value="PROKAR_LIPOPROTEIN"/>
    <property type="match status" value="1"/>
</dbReference>
<accession>C5BS41</accession>
<name>C5BS41_TERTT</name>
<gene>
    <name evidence="2" type="ordered locus">TERTU_3653</name>
</gene>
<evidence type="ECO:0000313" key="2">
    <source>
        <dbReference type="EMBL" id="ACR11451.1"/>
    </source>
</evidence>
<dbReference type="HOGENOM" id="CLU_844487_0_0_6"/>
<organism evidence="2 3">
    <name type="scientific">Teredinibacter turnerae (strain ATCC 39867 / T7901)</name>
    <dbReference type="NCBI Taxonomy" id="377629"/>
    <lineage>
        <taxon>Bacteria</taxon>
        <taxon>Pseudomonadati</taxon>
        <taxon>Pseudomonadota</taxon>
        <taxon>Gammaproteobacteria</taxon>
        <taxon>Cellvibrionales</taxon>
        <taxon>Cellvibrionaceae</taxon>
        <taxon>Teredinibacter</taxon>
    </lineage>
</organism>
<sequence>MEKYVRFLFLVIFLAAALLSGCVDDEKKPTKKEIQEEIAHQIRASHKIQVEFGKISIENVESTKLQNSDLKTRTEFVATVSLKEPTYDVLYSFNGATVVKIKDKVGSSFVVKGRALTTFFFDSGTKKITVDALGFEPGLSGKPPGYFSRAMYGSLVQEGTVEAQEVAKRRKEFMLAKEEEERREEEKRKKMLEEKKKFIDHIVSHAWVGEYKCGTSWVVAPIKVDFDRDSSASFPSALIATVSMPAGNTQKYSGTASYTLSGAAFDWDSSLKFDKPRVWLSKPDLNKSKPGHNFFVMQFDGEIKDDEIKVRVLNKYMVCDRFTLHTEKL</sequence>
<evidence type="ECO:0000256" key="1">
    <source>
        <dbReference type="SAM" id="Coils"/>
    </source>
</evidence>